<comment type="caution">
    <text evidence="1">The sequence shown here is derived from an EMBL/GenBank/DDBJ whole genome shotgun (WGS) entry which is preliminary data.</text>
</comment>
<keyword evidence="2" id="KW-1185">Reference proteome</keyword>
<organism evidence="1 2">
    <name type="scientific">Daphnia magna</name>
    <dbReference type="NCBI Taxonomy" id="35525"/>
    <lineage>
        <taxon>Eukaryota</taxon>
        <taxon>Metazoa</taxon>
        <taxon>Ecdysozoa</taxon>
        <taxon>Arthropoda</taxon>
        <taxon>Crustacea</taxon>
        <taxon>Branchiopoda</taxon>
        <taxon>Diplostraca</taxon>
        <taxon>Cladocera</taxon>
        <taxon>Anomopoda</taxon>
        <taxon>Daphniidae</taxon>
        <taxon>Daphnia</taxon>
    </lineage>
</organism>
<protein>
    <submittedName>
        <fullName evidence="1">Uncharacterized protein</fullName>
    </submittedName>
</protein>
<reference evidence="1 2" key="1">
    <citation type="journal article" date="2023" name="Nucleic Acids Res.">
        <title>The hologenome of Daphnia magna reveals possible DNA methylation and microbiome-mediated evolution of the host genome.</title>
        <authorList>
            <person name="Chaturvedi A."/>
            <person name="Li X."/>
            <person name="Dhandapani V."/>
            <person name="Marshall H."/>
            <person name="Kissane S."/>
            <person name="Cuenca-Cambronero M."/>
            <person name="Asole G."/>
            <person name="Calvet F."/>
            <person name="Ruiz-Romero M."/>
            <person name="Marangio P."/>
            <person name="Guigo R."/>
            <person name="Rago D."/>
            <person name="Mirbahai L."/>
            <person name="Eastwood N."/>
            <person name="Colbourne J.K."/>
            <person name="Zhou J."/>
            <person name="Mallon E."/>
            <person name="Orsini L."/>
        </authorList>
    </citation>
    <scope>NUCLEOTIDE SEQUENCE [LARGE SCALE GENOMIC DNA]</scope>
    <source>
        <strain evidence="1">LRV0_1</strain>
    </source>
</reference>
<sequence>MACNMSEKGDERVLYLPRTAGVMMGATPSYSRPIGWRRRLFLIPPLVALPRRSPSLHLLHPHAYICIDIIGGYESSPLAEISLIEITAGGPNHPDKSPFSPFFFSSRHLQTGPPALYEIQFNI</sequence>
<evidence type="ECO:0000313" key="2">
    <source>
        <dbReference type="Proteomes" id="UP001234178"/>
    </source>
</evidence>
<accession>A0ABR0AFY8</accession>
<name>A0ABR0AFY8_9CRUS</name>
<dbReference type="EMBL" id="JAOYFB010000037">
    <property type="protein sequence ID" value="KAK4023950.1"/>
    <property type="molecule type" value="Genomic_DNA"/>
</dbReference>
<evidence type="ECO:0000313" key="1">
    <source>
        <dbReference type="EMBL" id="KAK4023950.1"/>
    </source>
</evidence>
<gene>
    <name evidence="1" type="ORF">OUZ56_009343</name>
</gene>
<dbReference type="Proteomes" id="UP001234178">
    <property type="component" value="Unassembled WGS sequence"/>
</dbReference>
<proteinExistence type="predicted"/>